<dbReference type="EC" id="5.2.1.8" evidence="2"/>
<comment type="caution">
    <text evidence="8">The sequence shown here is derived from an EMBL/GenBank/DDBJ whole genome shotgun (WGS) entry which is preliminary data.</text>
</comment>
<dbReference type="Proteomes" id="UP000664417">
    <property type="component" value="Unassembled WGS sequence"/>
</dbReference>
<evidence type="ECO:0000313" key="9">
    <source>
        <dbReference type="Proteomes" id="UP000664417"/>
    </source>
</evidence>
<dbReference type="AlphaFoldDB" id="A0A8J7QLH7"/>
<evidence type="ECO:0000259" key="7">
    <source>
        <dbReference type="Pfam" id="PF13145"/>
    </source>
</evidence>
<evidence type="ECO:0000256" key="1">
    <source>
        <dbReference type="ARBA" id="ARBA00000971"/>
    </source>
</evidence>
<name>A0A8J7QLH7_9BACT</name>
<keyword evidence="5 8" id="KW-0413">Isomerase</keyword>
<dbReference type="Pfam" id="PF13145">
    <property type="entry name" value="Rotamase_2"/>
    <property type="match status" value="1"/>
</dbReference>
<protein>
    <recommendedName>
        <fullName evidence="2">peptidylprolyl isomerase</fullName>
        <ecNumber evidence="2">5.2.1.8</ecNumber>
    </recommendedName>
</protein>
<dbReference type="PANTHER" id="PTHR47245:SF1">
    <property type="entry name" value="FOLDASE PROTEIN PRSA"/>
    <property type="match status" value="1"/>
</dbReference>
<dbReference type="EMBL" id="JAFREP010000030">
    <property type="protein sequence ID" value="MBO1322010.1"/>
    <property type="molecule type" value="Genomic_DNA"/>
</dbReference>
<dbReference type="PROSITE" id="PS51257">
    <property type="entry name" value="PROKAR_LIPOPROTEIN"/>
    <property type="match status" value="1"/>
</dbReference>
<reference evidence="8" key="1">
    <citation type="submission" date="2021-03" db="EMBL/GenBank/DDBJ databases">
        <authorList>
            <person name="Wang G."/>
        </authorList>
    </citation>
    <scope>NUCLEOTIDE SEQUENCE</scope>
    <source>
        <strain evidence="8">KCTC 12899</strain>
    </source>
</reference>
<dbReference type="InterPro" id="IPR027304">
    <property type="entry name" value="Trigger_fact/SurA_dom_sf"/>
</dbReference>
<evidence type="ECO:0000256" key="4">
    <source>
        <dbReference type="ARBA" id="ARBA00023110"/>
    </source>
</evidence>
<accession>A0A8J7QLH7</accession>
<feature type="chain" id="PRO_5035258881" description="peptidylprolyl isomerase" evidence="6">
    <location>
        <begin position="34"/>
        <end position="330"/>
    </location>
</feature>
<evidence type="ECO:0000256" key="2">
    <source>
        <dbReference type="ARBA" id="ARBA00013194"/>
    </source>
</evidence>
<organism evidence="8 9">
    <name type="scientific">Acanthopleuribacter pedis</name>
    <dbReference type="NCBI Taxonomy" id="442870"/>
    <lineage>
        <taxon>Bacteria</taxon>
        <taxon>Pseudomonadati</taxon>
        <taxon>Acidobacteriota</taxon>
        <taxon>Holophagae</taxon>
        <taxon>Acanthopleuribacterales</taxon>
        <taxon>Acanthopleuribacteraceae</taxon>
        <taxon>Acanthopleuribacter</taxon>
    </lineage>
</organism>
<sequence length="330" mass="38668">MNRFLSPTDTREKIALSLAFLLGLLGCSTPPPATQSPDAPLLIRIGAEHGQSEEHHLDEFQFFVTEVYPELEGTIEDELHSRLFDRFEREVILSYIARRTGFHVSDDQIDAFIQNQMTTVSFHLMNAEEQTQWRRAIRRRQRVQQFLQRKLLREVNIDEDAIHAYYGDNEDEFKREPMYRIRVLPIEDEAVAKTIQNTLRRTRKPFIEVAQAHLEDADQLMPVTVPLKNLAEPFQNAVRRLRPGRHSKTIPLKEGEITVYYILYLEAAIPAATQSFDEAYHDIRKTLERRAIEAQLETVLEEWRARLHIEVFRNNLTFTYQEPSLRSTPQ</sequence>
<evidence type="ECO:0000256" key="6">
    <source>
        <dbReference type="SAM" id="SignalP"/>
    </source>
</evidence>
<feature type="domain" description="PpiC" evidence="7">
    <location>
        <begin position="157"/>
        <end position="279"/>
    </location>
</feature>
<keyword evidence="4" id="KW-0697">Rotamase</keyword>
<dbReference type="Gene3D" id="1.10.4030.10">
    <property type="entry name" value="Porin chaperone SurA, peptide-binding domain"/>
    <property type="match status" value="1"/>
</dbReference>
<dbReference type="InterPro" id="IPR050245">
    <property type="entry name" value="PrsA_foldase"/>
</dbReference>
<dbReference type="PANTHER" id="PTHR47245">
    <property type="entry name" value="PEPTIDYLPROLYL ISOMERASE"/>
    <property type="match status" value="1"/>
</dbReference>
<dbReference type="SUPFAM" id="SSF109998">
    <property type="entry name" value="Triger factor/SurA peptide-binding domain-like"/>
    <property type="match status" value="1"/>
</dbReference>
<comment type="catalytic activity">
    <reaction evidence="1">
        <text>[protein]-peptidylproline (omega=180) = [protein]-peptidylproline (omega=0)</text>
        <dbReference type="Rhea" id="RHEA:16237"/>
        <dbReference type="Rhea" id="RHEA-COMP:10747"/>
        <dbReference type="Rhea" id="RHEA-COMP:10748"/>
        <dbReference type="ChEBI" id="CHEBI:83833"/>
        <dbReference type="ChEBI" id="CHEBI:83834"/>
        <dbReference type="EC" id="5.2.1.8"/>
    </reaction>
</comment>
<proteinExistence type="predicted"/>
<evidence type="ECO:0000256" key="3">
    <source>
        <dbReference type="ARBA" id="ARBA00022729"/>
    </source>
</evidence>
<dbReference type="RefSeq" id="WP_207861983.1">
    <property type="nucleotide sequence ID" value="NZ_JAFREP010000030.1"/>
</dbReference>
<dbReference type="GO" id="GO:0003755">
    <property type="term" value="F:peptidyl-prolyl cis-trans isomerase activity"/>
    <property type="evidence" value="ECO:0007669"/>
    <property type="project" value="UniProtKB-KW"/>
</dbReference>
<evidence type="ECO:0000313" key="8">
    <source>
        <dbReference type="EMBL" id="MBO1322010.1"/>
    </source>
</evidence>
<gene>
    <name evidence="8" type="ORF">J3U88_26250</name>
</gene>
<dbReference type="InterPro" id="IPR046357">
    <property type="entry name" value="PPIase_dom_sf"/>
</dbReference>
<dbReference type="InterPro" id="IPR000297">
    <property type="entry name" value="PPIase_PpiC"/>
</dbReference>
<evidence type="ECO:0000256" key="5">
    <source>
        <dbReference type="ARBA" id="ARBA00023235"/>
    </source>
</evidence>
<dbReference type="Gene3D" id="3.10.50.40">
    <property type="match status" value="1"/>
</dbReference>
<feature type="signal peptide" evidence="6">
    <location>
        <begin position="1"/>
        <end position="33"/>
    </location>
</feature>
<keyword evidence="3 6" id="KW-0732">Signal</keyword>
<keyword evidence="9" id="KW-1185">Reference proteome</keyword>